<dbReference type="Proteomes" id="UP001221142">
    <property type="component" value="Unassembled WGS sequence"/>
</dbReference>
<reference evidence="1" key="1">
    <citation type="submission" date="2023-03" db="EMBL/GenBank/DDBJ databases">
        <title>Massive genome expansion in bonnet fungi (Mycena s.s.) driven by repeated elements and novel gene families across ecological guilds.</title>
        <authorList>
            <consortium name="Lawrence Berkeley National Laboratory"/>
            <person name="Harder C.B."/>
            <person name="Miyauchi S."/>
            <person name="Viragh M."/>
            <person name="Kuo A."/>
            <person name="Thoen E."/>
            <person name="Andreopoulos B."/>
            <person name="Lu D."/>
            <person name="Skrede I."/>
            <person name="Drula E."/>
            <person name="Henrissat B."/>
            <person name="Morin E."/>
            <person name="Kohler A."/>
            <person name="Barry K."/>
            <person name="LaButti K."/>
            <person name="Morin E."/>
            <person name="Salamov A."/>
            <person name="Lipzen A."/>
            <person name="Mereny Z."/>
            <person name="Hegedus B."/>
            <person name="Baldrian P."/>
            <person name="Stursova M."/>
            <person name="Weitz H."/>
            <person name="Taylor A."/>
            <person name="Grigoriev I.V."/>
            <person name="Nagy L.G."/>
            <person name="Martin F."/>
            <person name="Kauserud H."/>
        </authorList>
    </citation>
    <scope>NUCLEOTIDE SEQUENCE</scope>
    <source>
        <strain evidence="1">9284</strain>
    </source>
</reference>
<dbReference type="AlphaFoldDB" id="A0AAD7FBF3"/>
<organism evidence="1 2">
    <name type="scientific">Roridomyces roridus</name>
    <dbReference type="NCBI Taxonomy" id="1738132"/>
    <lineage>
        <taxon>Eukaryota</taxon>
        <taxon>Fungi</taxon>
        <taxon>Dikarya</taxon>
        <taxon>Basidiomycota</taxon>
        <taxon>Agaricomycotina</taxon>
        <taxon>Agaricomycetes</taxon>
        <taxon>Agaricomycetidae</taxon>
        <taxon>Agaricales</taxon>
        <taxon>Marasmiineae</taxon>
        <taxon>Mycenaceae</taxon>
        <taxon>Roridomyces</taxon>
    </lineage>
</organism>
<keyword evidence="2" id="KW-1185">Reference proteome</keyword>
<gene>
    <name evidence="1" type="ORF">FB45DRAFT_1037960</name>
</gene>
<name>A0AAD7FBF3_9AGAR</name>
<sequence length="125" mass="13468">MEPKDGCSSTPEALAALLPNAPRRYKPRNSEIYSTGAPALTPALTSSSSTPYLTAAQPCLTLLPDFLLILTPTSRPGTQVGCLSLRDRVGAWHGTHASLRLLAPSDPTPCTLRMQPWYMFSPTPM</sequence>
<proteinExistence type="predicted"/>
<accession>A0AAD7FBF3</accession>
<evidence type="ECO:0000313" key="1">
    <source>
        <dbReference type="EMBL" id="KAJ7610386.1"/>
    </source>
</evidence>
<dbReference type="EMBL" id="JARKIF010000035">
    <property type="protein sequence ID" value="KAJ7610386.1"/>
    <property type="molecule type" value="Genomic_DNA"/>
</dbReference>
<evidence type="ECO:0000313" key="2">
    <source>
        <dbReference type="Proteomes" id="UP001221142"/>
    </source>
</evidence>
<protein>
    <submittedName>
        <fullName evidence="1">Uncharacterized protein</fullName>
    </submittedName>
</protein>
<comment type="caution">
    <text evidence="1">The sequence shown here is derived from an EMBL/GenBank/DDBJ whole genome shotgun (WGS) entry which is preliminary data.</text>
</comment>